<accession>A0A212JLK0</accession>
<sequence>MLTPLLLLAVQADKIEIKTMVNAFLSFMISFNLSWHLFNFEYKVNIYHSYKELRFIFSIQRMFINIYVEIILSPDFMIFFIGINDYAIFISQSNVRAIKKTRR</sequence>
<dbReference type="EMBL" id="FLUL01000001">
    <property type="protein sequence ID" value="SBW00313.1"/>
    <property type="molecule type" value="Genomic_DNA"/>
</dbReference>
<name>A0A212JLK0_9BACT</name>
<evidence type="ECO:0000313" key="2">
    <source>
        <dbReference type="EMBL" id="SBW00313.1"/>
    </source>
</evidence>
<feature type="transmembrane region" description="Helical" evidence="1">
    <location>
        <begin position="24"/>
        <end position="42"/>
    </location>
</feature>
<keyword evidence="1" id="KW-1133">Transmembrane helix</keyword>
<feature type="transmembrane region" description="Helical" evidence="1">
    <location>
        <begin position="63"/>
        <end position="83"/>
    </location>
</feature>
<evidence type="ECO:0000256" key="1">
    <source>
        <dbReference type="SAM" id="Phobius"/>
    </source>
</evidence>
<keyword evidence="1" id="KW-0472">Membrane</keyword>
<organism evidence="2">
    <name type="scientific">uncultured Dysgonomonas sp</name>
    <dbReference type="NCBI Taxonomy" id="206096"/>
    <lineage>
        <taxon>Bacteria</taxon>
        <taxon>Pseudomonadati</taxon>
        <taxon>Bacteroidota</taxon>
        <taxon>Bacteroidia</taxon>
        <taxon>Bacteroidales</taxon>
        <taxon>Dysgonomonadaceae</taxon>
        <taxon>Dysgonomonas</taxon>
        <taxon>environmental samples</taxon>
    </lineage>
</organism>
<proteinExistence type="predicted"/>
<dbReference type="AlphaFoldDB" id="A0A212JLK0"/>
<keyword evidence="1" id="KW-0812">Transmembrane</keyword>
<reference evidence="2" key="1">
    <citation type="submission" date="2016-04" db="EMBL/GenBank/DDBJ databases">
        <authorList>
            <person name="Evans L.H."/>
            <person name="Alamgir A."/>
            <person name="Owens N."/>
            <person name="Weber N.D."/>
            <person name="Virtaneva K."/>
            <person name="Barbian K."/>
            <person name="Babar A."/>
            <person name="Rosenke K."/>
        </authorList>
    </citation>
    <scope>NUCLEOTIDE SEQUENCE</scope>
    <source>
        <strain evidence="2">86-2</strain>
    </source>
</reference>
<protein>
    <submittedName>
        <fullName evidence="2">Uncharacterized protein</fullName>
    </submittedName>
</protein>
<gene>
    <name evidence="2" type="ORF">KL86DYS2_11827</name>
</gene>